<dbReference type="AlphaFoldDB" id="A0AA38M1A2"/>
<comment type="caution">
    <text evidence="1">The sequence shown here is derived from an EMBL/GenBank/DDBJ whole genome shotgun (WGS) entry which is preliminary data.</text>
</comment>
<protein>
    <submittedName>
        <fullName evidence="1">Uncharacterized protein</fullName>
    </submittedName>
</protein>
<sequence>MAPRSLKLLLLVGHLREVLIPRSANFSLKNFGATYLEDDKIHVVWVVGCEHKSITSERQQAPKQRADVYWRRPRKVSALRARPSAAAQAEARFRLSCVLWLRLRAVLVLQSAPQRPAPPSSSSGIRVHYLILLIWQGSGAARSHSGCRDTFNSIMRTLSDSSRGPDLRSN</sequence>
<dbReference type="EMBL" id="JALNTZ010000010">
    <property type="protein sequence ID" value="KAJ3640103.1"/>
    <property type="molecule type" value="Genomic_DNA"/>
</dbReference>
<name>A0AA38M1A2_9CUCU</name>
<proteinExistence type="predicted"/>
<evidence type="ECO:0000313" key="2">
    <source>
        <dbReference type="Proteomes" id="UP001168821"/>
    </source>
</evidence>
<gene>
    <name evidence="1" type="ORF">Zmor_003419</name>
</gene>
<accession>A0AA38M1A2</accession>
<organism evidence="1 2">
    <name type="scientific">Zophobas morio</name>
    <dbReference type="NCBI Taxonomy" id="2755281"/>
    <lineage>
        <taxon>Eukaryota</taxon>
        <taxon>Metazoa</taxon>
        <taxon>Ecdysozoa</taxon>
        <taxon>Arthropoda</taxon>
        <taxon>Hexapoda</taxon>
        <taxon>Insecta</taxon>
        <taxon>Pterygota</taxon>
        <taxon>Neoptera</taxon>
        <taxon>Endopterygota</taxon>
        <taxon>Coleoptera</taxon>
        <taxon>Polyphaga</taxon>
        <taxon>Cucujiformia</taxon>
        <taxon>Tenebrionidae</taxon>
        <taxon>Zophobas</taxon>
    </lineage>
</organism>
<reference evidence="1" key="1">
    <citation type="journal article" date="2023" name="G3 (Bethesda)">
        <title>Whole genome assemblies of Zophobas morio and Tenebrio molitor.</title>
        <authorList>
            <person name="Kaur S."/>
            <person name="Stinson S.A."/>
            <person name="diCenzo G.C."/>
        </authorList>
    </citation>
    <scope>NUCLEOTIDE SEQUENCE</scope>
    <source>
        <strain evidence="1">QUZm001</strain>
    </source>
</reference>
<evidence type="ECO:0000313" key="1">
    <source>
        <dbReference type="EMBL" id="KAJ3640103.1"/>
    </source>
</evidence>
<keyword evidence="2" id="KW-1185">Reference proteome</keyword>
<dbReference type="Proteomes" id="UP001168821">
    <property type="component" value="Unassembled WGS sequence"/>
</dbReference>